<keyword evidence="1" id="KW-0732">Signal</keyword>
<name>A0A5B8XTB4_9DELT</name>
<dbReference type="RefSeq" id="WP_146961561.1">
    <property type="nucleotide sequence ID" value="NZ_CP042467.1"/>
</dbReference>
<dbReference type="Proteomes" id="UP000321595">
    <property type="component" value="Chromosome"/>
</dbReference>
<feature type="chain" id="PRO_5023001379" evidence="1">
    <location>
        <begin position="24"/>
        <end position="349"/>
    </location>
</feature>
<protein>
    <submittedName>
        <fullName evidence="2">Uncharacterized protein</fullName>
    </submittedName>
</protein>
<dbReference type="EMBL" id="CP042467">
    <property type="protein sequence ID" value="QED28804.1"/>
    <property type="molecule type" value="Genomic_DNA"/>
</dbReference>
<keyword evidence="3" id="KW-1185">Reference proteome</keyword>
<evidence type="ECO:0000256" key="1">
    <source>
        <dbReference type="SAM" id="SignalP"/>
    </source>
</evidence>
<dbReference type="KEGG" id="bbae:FRD01_16475"/>
<sequence length="349" mass="39301">MSHLLKIIGFVALLVPVPFGAFAQEVQTTGTVRTGMEWDDNVLRTEGEERVSDFLARYFTSVGIGARVFERGTVVFDATHGGKFFVSEAESDELLTALALIYQQRFTPWLGLYAQLDMKDRTERISFRDYNRGGASAGLDFRFSDFMIRAGVGARYFAFKPAPDASSSSAEGQLRLAWEVIPNLRLGAGYTLARRAFDTNRFVLDEDGVFMDEKALREDQFQVVQAFVSWRGPVVLEGSYVFSQNDSNSYGQELTRQGVDVVATAPLLWNFFASLRLEVQRTTYGDPVLIDADFLLDEDNRNSLVGSLARTFGDSWEAEVRYSLYLQEFGVGSDYRRQTVMLAMGYLFE</sequence>
<gene>
    <name evidence="2" type="ORF">FRD01_16475</name>
</gene>
<accession>A0A5B8XTB4</accession>
<feature type="signal peptide" evidence="1">
    <location>
        <begin position="1"/>
        <end position="23"/>
    </location>
</feature>
<proteinExistence type="predicted"/>
<reference evidence="2 3" key="1">
    <citation type="submission" date="2019-08" db="EMBL/GenBank/DDBJ databases">
        <authorList>
            <person name="Liang Q."/>
        </authorList>
    </citation>
    <scope>NUCLEOTIDE SEQUENCE [LARGE SCALE GENOMIC DNA]</scope>
    <source>
        <strain evidence="2 3">V1718</strain>
    </source>
</reference>
<evidence type="ECO:0000313" key="3">
    <source>
        <dbReference type="Proteomes" id="UP000321595"/>
    </source>
</evidence>
<organism evidence="2 3">
    <name type="scientific">Microvenator marinus</name>
    <dbReference type="NCBI Taxonomy" id="2600177"/>
    <lineage>
        <taxon>Bacteria</taxon>
        <taxon>Deltaproteobacteria</taxon>
        <taxon>Bradymonadales</taxon>
        <taxon>Microvenatoraceae</taxon>
        <taxon>Microvenator</taxon>
    </lineage>
</organism>
<dbReference type="OrthoDB" id="5494021at2"/>
<evidence type="ECO:0000313" key="2">
    <source>
        <dbReference type="EMBL" id="QED28804.1"/>
    </source>
</evidence>
<dbReference type="AlphaFoldDB" id="A0A5B8XTB4"/>